<dbReference type="RefSeq" id="WP_377564687.1">
    <property type="nucleotide sequence ID" value="NZ_JBHTJZ010000017.1"/>
</dbReference>
<keyword evidence="2" id="KW-0963">Cytoplasm</keyword>
<gene>
    <name evidence="11" type="ORF">ACFQ2I_12755</name>
</gene>
<dbReference type="Proteomes" id="UP001596989">
    <property type="component" value="Unassembled WGS sequence"/>
</dbReference>
<keyword evidence="4" id="KW-0902">Two-component regulatory system</keyword>
<dbReference type="PROSITE" id="PS01124">
    <property type="entry name" value="HTH_ARAC_FAMILY_2"/>
    <property type="match status" value="1"/>
</dbReference>
<evidence type="ECO:0000256" key="7">
    <source>
        <dbReference type="ARBA" id="ARBA00023163"/>
    </source>
</evidence>
<dbReference type="Pfam" id="PF00072">
    <property type="entry name" value="Response_reg"/>
    <property type="match status" value="1"/>
</dbReference>
<dbReference type="SMART" id="SM00448">
    <property type="entry name" value="REC"/>
    <property type="match status" value="1"/>
</dbReference>
<sequence length="249" mass="28091">MKMMIVDDEPIILKGIASMVRSGMDDQLEIMEAADGPEALERLPFFKPDLLMADVNMPEMSGLQLIEEAQRRGYCSKFIILTGYDEFEYACTALRLGVKDYLLKPVQRDELLGAIIEASGYEEEEEGRSNSSESDAGEDSGVIDIVLRYLRQHYQRDLSLDEVARHAGVHPNYLCHILKRDLGIGFVAYLRQIRIERAKELLAAGYAVSIGDIAQAVGYEQPRHFFKVFKKMTGMTPGQYRSANDQDGR</sequence>
<comment type="subcellular location">
    <subcellularLocation>
        <location evidence="1">Cytoplasm</location>
    </subcellularLocation>
</comment>
<name>A0ABW3HRR7_9BACL</name>
<evidence type="ECO:0000256" key="8">
    <source>
        <dbReference type="PROSITE-ProRule" id="PRU00169"/>
    </source>
</evidence>
<dbReference type="InterPro" id="IPR009057">
    <property type="entry name" value="Homeodomain-like_sf"/>
</dbReference>
<evidence type="ECO:0000256" key="2">
    <source>
        <dbReference type="ARBA" id="ARBA00022490"/>
    </source>
</evidence>
<dbReference type="SMART" id="SM00342">
    <property type="entry name" value="HTH_ARAC"/>
    <property type="match status" value="1"/>
</dbReference>
<dbReference type="Pfam" id="PF12833">
    <property type="entry name" value="HTH_18"/>
    <property type="match status" value="1"/>
</dbReference>
<protein>
    <submittedName>
        <fullName evidence="11">Response regulator</fullName>
    </submittedName>
</protein>
<dbReference type="PROSITE" id="PS50110">
    <property type="entry name" value="RESPONSE_REGULATORY"/>
    <property type="match status" value="1"/>
</dbReference>
<keyword evidence="6" id="KW-0238">DNA-binding</keyword>
<evidence type="ECO:0000256" key="1">
    <source>
        <dbReference type="ARBA" id="ARBA00004496"/>
    </source>
</evidence>
<evidence type="ECO:0000259" key="9">
    <source>
        <dbReference type="PROSITE" id="PS01124"/>
    </source>
</evidence>
<dbReference type="InterPro" id="IPR020449">
    <property type="entry name" value="Tscrpt_reg_AraC-type_HTH"/>
</dbReference>
<organism evidence="11 12">
    <name type="scientific">Paenibacillus chungangensis</name>
    <dbReference type="NCBI Taxonomy" id="696535"/>
    <lineage>
        <taxon>Bacteria</taxon>
        <taxon>Bacillati</taxon>
        <taxon>Bacillota</taxon>
        <taxon>Bacilli</taxon>
        <taxon>Bacillales</taxon>
        <taxon>Paenibacillaceae</taxon>
        <taxon>Paenibacillus</taxon>
    </lineage>
</organism>
<dbReference type="PRINTS" id="PR00032">
    <property type="entry name" value="HTHARAC"/>
</dbReference>
<comment type="caution">
    <text evidence="11">The sequence shown here is derived from an EMBL/GenBank/DDBJ whole genome shotgun (WGS) entry which is preliminary data.</text>
</comment>
<evidence type="ECO:0000256" key="4">
    <source>
        <dbReference type="ARBA" id="ARBA00023012"/>
    </source>
</evidence>
<feature type="modified residue" description="4-aspartylphosphate" evidence="8">
    <location>
        <position position="54"/>
    </location>
</feature>
<keyword evidence="3 8" id="KW-0597">Phosphoprotein</keyword>
<dbReference type="Gene3D" id="3.40.50.2300">
    <property type="match status" value="1"/>
</dbReference>
<dbReference type="InterPro" id="IPR011006">
    <property type="entry name" value="CheY-like_superfamily"/>
</dbReference>
<dbReference type="EMBL" id="JBHTJZ010000017">
    <property type="protein sequence ID" value="MFD0960258.1"/>
    <property type="molecule type" value="Genomic_DNA"/>
</dbReference>
<keyword evidence="5" id="KW-0805">Transcription regulation</keyword>
<dbReference type="InterPro" id="IPR018062">
    <property type="entry name" value="HTH_AraC-typ_CS"/>
</dbReference>
<dbReference type="SUPFAM" id="SSF52172">
    <property type="entry name" value="CheY-like"/>
    <property type="match status" value="1"/>
</dbReference>
<evidence type="ECO:0000256" key="3">
    <source>
        <dbReference type="ARBA" id="ARBA00022553"/>
    </source>
</evidence>
<accession>A0ABW3HRR7</accession>
<dbReference type="SUPFAM" id="SSF46689">
    <property type="entry name" value="Homeodomain-like"/>
    <property type="match status" value="2"/>
</dbReference>
<dbReference type="CDD" id="cd17536">
    <property type="entry name" value="REC_YesN-like"/>
    <property type="match status" value="1"/>
</dbReference>
<dbReference type="InterPro" id="IPR051552">
    <property type="entry name" value="HptR"/>
</dbReference>
<evidence type="ECO:0000313" key="11">
    <source>
        <dbReference type="EMBL" id="MFD0960258.1"/>
    </source>
</evidence>
<feature type="domain" description="HTH araC/xylS-type" evidence="9">
    <location>
        <begin position="144"/>
        <end position="243"/>
    </location>
</feature>
<reference evidence="12" key="1">
    <citation type="journal article" date="2019" name="Int. J. Syst. Evol. Microbiol.">
        <title>The Global Catalogue of Microorganisms (GCM) 10K type strain sequencing project: providing services to taxonomists for standard genome sequencing and annotation.</title>
        <authorList>
            <consortium name="The Broad Institute Genomics Platform"/>
            <consortium name="The Broad Institute Genome Sequencing Center for Infectious Disease"/>
            <person name="Wu L."/>
            <person name="Ma J."/>
        </authorList>
    </citation>
    <scope>NUCLEOTIDE SEQUENCE [LARGE SCALE GENOMIC DNA]</scope>
    <source>
        <strain evidence="12">CCUG 59129</strain>
    </source>
</reference>
<dbReference type="PANTHER" id="PTHR42713:SF3">
    <property type="entry name" value="TRANSCRIPTIONAL REGULATORY PROTEIN HPTR"/>
    <property type="match status" value="1"/>
</dbReference>
<dbReference type="PANTHER" id="PTHR42713">
    <property type="entry name" value="HISTIDINE KINASE-RELATED"/>
    <property type="match status" value="1"/>
</dbReference>
<evidence type="ECO:0000256" key="6">
    <source>
        <dbReference type="ARBA" id="ARBA00023125"/>
    </source>
</evidence>
<feature type="domain" description="Response regulatory" evidence="10">
    <location>
        <begin position="2"/>
        <end position="119"/>
    </location>
</feature>
<dbReference type="InterPro" id="IPR001789">
    <property type="entry name" value="Sig_transdc_resp-reg_receiver"/>
</dbReference>
<evidence type="ECO:0000259" key="10">
    <source>
        <dbReference type="PROSITE" id="PS50110"/>
    </source>
</evidence>
<proteinExistence type="predicted"/>
<dbReference type="InterPro" id="IPR018060">
    <property type="entry name" value="HTH_AraC"/>
</dbReference>
<evidence type="ECO:0000313" key="12">
    <source>
        <dbReference type="Proteomes" id="UP001596989"/>
    </source>
</evidence>
<dbReference type="Gene3D" id="1.10.10.60">
    <property type="entry name" value="Homeodomain-like"/>
    <property type="match status" value="2"/>
</dbReference>
<keyword evidence="7" id="KW-0804">Transcription</keyword>
<evidence type="ECO:0000256" key="5">
    <source>
        <dbReference type="ARBA" id="ARBA00023015"/>
    </source>
</evidence>
<keyword evidence="12" id="KW-1185">Reference proteome</keyword>
<dbReference type="PROSITE" id="PS00041">
    <property type="entry name" value="HTH_ARAC_FAMILY_1"/>
    <property type="match status" value="1"/>
</dbReference>